<comment type="caution">
    <text evidence="1">The sequence shown here is derived from an EMBL/GenBank/DDBJ whole genome shotgun (WGS) entry which is preliminary data.</text>
</comment>
<gene>
    <name evidence="1" type="ORF">DM867_03100</name>
    <name evidence="2" type="ORF">DMP03_04545</name>
</gene>
<dbReference type="EMBL" id="QKKZ01000001">
    <property type="protein sequence ID" value="KAB7516141.1"/>
    <property type="molecule type" value="Genomic_DNA"/>
</dbReference>
<dbReference type="RefSeq" id="WP_152119533.1">
    <property type="nucleotide sequence ID" value="NZ_QJOW01000002.1"/>
</dbReference>
<dbReference type="InterPro" id="IPR055984">
    <property type="entry name" value="DUF7562"/>
</dbReference>
<evidence type="ECO:0000313" key="2">
    <source>
        <dbReference type="EMBL" id="KAB7516645.1"/>
    </source>
</evidence>
<keyword evidence="4" id="KW-1185">Reference proteome</keyword>
<proteinExistence type="predicted"/>
<accession>A0A5N5UD49</accession>
<name>A0A5N5UEI6_9EURY</name>
<dbReference type="Proteomes" id="UP000326865">
    <property type="component" value="Unassembled WGS sequence"/>
</dbReference>
<evidence type="ECO:0000313" key="1">
    <source>
        <dbReference type="EMBL" id="KAB7516141.1"/>
    </source>
</evidence>
<evidence type="ECO:0000313" key="3">
    <source>
        <dbReference type="Proteomes" id="UP000326302"/>
    </source>
</evidence>
<dbReference type="EMBL" id="QJOW01000002">
    <property type="protein sequence ID" value="KAB7516645.1"/>
    <property type="molecule type" value="Genomic_DNA"/>
</dbReference>
<dbReference type="Pfam" id="PF24443">
    <property type="entry name" value="DUF7562"/>
    <property type="match status" value="1"/>
</dbReference>
<dbReference type="AlphaFoldDB" id="A0A5N5UEI6"/>
<dbReference type="Proteomes" id="UP000326302">
    <property type="component" value="Unassembled WGS sequence"/>
</dbReference>
<protein>
    <recommendedName>
        <fullName evidence="5">Small CPxCG-related zinc finger protein</fullName>
    </recommendedName>
</protein>
<reference evidence="3 4" key="1">
    <citation type="submission" date="2019-10" db="EMBL/GenBank/DDBJ databases">
        <title>Unraveling microbial dark matter from salterns through culturing: the case of the genus Halosegnis.</title>
        <authorList>
            <person name="Duran-Viseras A."/>
            <person name="Andrei A.-S."/>
            <person name="Vera-Gargallo B."/>
            <person name="Ghai R."/>
            <person name="Sanchez-Porro C."/>
            <person name="Ventosa A."/>
        </authorList>
    </citation>
    <scope>NUCLEOTIDE SEQUENCE [LARGE SCALE GENOMIC DNA]</scope>
    <source>
        <strain evidence="2 3">F17-44</strain>
        <strain evidence="1 4">F18-79</strain>
    </source>
</reference>
<accession>A0A5N5UEI6</accession>
<organism evidence="1 4">
    <name type="scientific">Halosegnis rubeus</name>
    <dbReference type="NCBI Taxonomy" id="2212850"/>
    <lineage>
        <taxon>Archaea</taxon>
        <taxon>Methanobacteriati</taxon>
        <taxon>Methanobacteriota</taxon>
        <taxon>Stenosarchaea group</taxon>
        <taxon>Halobacteria</taxon>
        <taxon>Halobacteriales</taxon>
        <taxon>Natronomonadaceae</taxon>
        <taxon>Halosegnis</taxon>
    </lineage>
</organism>
<sequence>MWGRRDRSTQVTCIACGETVARSDAREYDKHGDRYTRREKEFEYLCKSCYRDTDHQPRGDLETVLEESGAGQCDRSEFLARYTDLATESRQESER</sequence>
<evidence type="ECO:0008006" key="5">
    <source>
        <dbReference type="Google" id="ProtNLM"/>
    </source>
</evidence>
<dbReference type="OrthoDB" id="165365at2157"/>
<evidence type="ECO:0000313" key="4">
    <source>
        <dbReference type="Proteomes" id="UP000326865"/>
    </source>
</evidence>